<dbReference type="RefSeq" id="WP_209984021.1">
    <property type="nucleotide sequence ID" value="NZ_JAGINO010000013.1"/>
</dbReference>
<dbReference type="SUPFAM" id="SSF51120">
    <property type="entry name" value="beta-Roll"/>
    <property type="match status" value="1"/>
</dbReference>
<comment type="caution">
    <text evidence="1">The sequence shown here is derived from an EMBL/GenBank/DDBJ whole genome shotgun (WGS) entry which is preliminary data.</text>
</comment>
<name>A0ABU0MSM7_9PROT</name>
<evidence type="ECO:0000313" key="1">
    <source>
        <dbReference type="EMBL" id="MDQ0536116.1"/>
    </source>
</evidence>
<dbReference type="InterPro" id="IPR011049">
    <property type="entry name" value="Serralysin-like_metalloprot_C"/>
</dbReference>
<keyword evidence="2" id="KW-1185">Reference proteome</keyword>
<accession>A0ABU0MSM7</accession>
<dbReference type="Gene3D" id="2.150.10.10">
    <property type="entry name" value="Serralysin-like metalloprotease, C-terminal"/>
    <property type="match status" value="1"/>
</dbReference>
<gene>
    <name evidence="1" type="ORF">QO018_005007</name>
</gene>
<sequence>MVLWRVPVVTAERTESVGNNGVADTLSGRAGADLFVFASGSGRDVITDFQAAEGDRLRLADGQGYSLRGDGAGNVVIVFSSEDEVVLRGITQAQAQAQVQAGWFVTG</sequence>
<evidence type="ECO:0000313" key="2">
    <source>
        <dbReference type="Proteomes" id="UP001244552"/>
    </source>
</evidence>
<dbReference type="EMBL" id="JAUSVU010000023">
    <property type="protein sequence ID" value="MDQ0536116.1"/>
    <property type="molecule type" value="Genomic_DNA"/>
</dbReference>
<reference evidence="1 2" key="1">
    <citation type="submission" date="2023-07" db="EMBL/GenBank/DDBJ databases">
        <title>Genomic Encyclopedia of Type Strains, Phase IV (KMG-IV): sequencing the most valuable type-strain genomes for metagenomic binning, comparative biology and taxonomic classification.</title>
        <authorList>
            <person name="Goeker M."/>
        </authorList>
    </citation>
    <scope>NUCLEOTIDE SEQUENCE [LARGE SCALE GENOMIC DNA]</scope>
    <source>
        <strain evidence="1 2">DSM 19922</strain>
    </source>
</reference>
<organism evidence="1 2">
    <name type="scientific">Azospirillum picis</name>
    <dbReference type="NCBI Taxonomy" id="488438"/>
    <lineage>
        <taxon>Bacteria</taxon>
        <taxon>Pseudomonadati</taxon>
        <taxon>Pseudomonadota</taxon>
        <taxon>Alphaproteobacteria</taxon>
        <taxon>Rhodospirillales</taxon>
        <taxon>Azospirillaceae</taxon>
        <taxon>Azospirillum</taxon>
    </lineage>
</organism>
<dbReference type="Proteomes" id="UP001244552">
    <property type="component" value="Unassembled WGS sequence"/>
</dbReference>
<proteinExistence type="predicted"/>
<protein>
    <submittedName>
        <fullName evidence="1">Ca2+-binding RTX toxin-like protein</fullName>
    </submittedName>
</protein>